<gene>
    <name evidence="2" type="ORF">J6I44_15205</name>
</gene>
<keyword evidence="3" id="KW-1185">Reference proteome</keyword>
<sequence length="95" mass="10976">MDNQEVYRQSGDQQQHVISVGEWVLYLFLFSLPLINIIMLCIWAFGNEPNPTKSNFGKAGLIWIAIGIVIYLILMFTVFSFFSTAFNEMNQMQTM</sequence>
<feature type="transmembrane region" description="Helical" evidence="1">
    <location>
        <begin position="61"/>
        <end position="86"/>
    </location>
</feature>
<evidence type="ECO:0008006" key="4">
    <source>
        <dbReference type="Google" id="ProtNLM"/>
    </source>
</evidence>
<protein>
    <recommendedName>
        <fullName evidence="4">Cardiolipin synthase N-terminal domain-containing protein</fullName>
    </recommendedName>
</protein>
<evidence type="ECO:0000313" key="3">
    <source>
        <dbReference type="Proteomes" id="UP001207918"/>
    </source>
</evidence>
<reference evidence="2 3" key="1">
    <citation type="submission" date="2021-03" db="EMBL/GenBank/DDBJ databases">
        <title>Aliifodinibius sp. nov., a new bacterium isolated from saline soil.</title>
        <authorList>
            <person name="Galisteo C."/>
            <person name="De La Haba R."/>
            <person name="Sanchez-Porro C."/>
            <person name="Ventosa A."/>
        </authorList>
    </citation>
    <scope>NUCLEOTIDE SEQUENCE [LARGE SCALE GENOMIC DNA]</scope>
    <source>
        <strain evidence="2 3">1BSP15-2V2</strain>
    </source>
</reference>
<organism evidence="2 3">
    <name type="scientific">Fodinibius salsisoli</name>
    <dbReference type="NCBI Taxonomy" id="2820877"/>
    <lineage>
        <taxon>Bacteria</taxon>
        <taxon>Pseudomonadati</taxon>
        <taxon>Balneolota</taxon>
        <taxon>Balneolia</taxon>
        <taxon>Balneolales</taxon>
        <taxon>Balneolaceae</taxon>
        <taxon>Fodinibius</taxon>
    </lineage>
</organism>
<keyword evidence="1" id="KW-0472">Membrane</keyword>
<evidence type="ECO:0000256" key="1">
    <source>
        <dbReference type="SAM" id="Phobius"/>
    </source>
</evidence>
<keyword evidence="1" id="KW-0812">Transmembrane</keyword>
<comment type="caution">
    <text evidence="2">The sequence shown here is derived from an EMBL/GenBank/DDBJ whole genome shotgun (WGS) entry which is preliminary data.</text>
</comment>
<proteinExistence type="predicted"/>
<feature type="transmembrane region" description="Helical" evidence="1">
    <location>
        <begin position="23"/>
        <end position="46"/>
    </location>
</feature>
<name>A0ABT3PQR8_9BACT</name>
<dbReference type="RefSeq" id="WP_265766998.1">
    <property type="nucleotide sequence ID" value="NZ_JAGGJA010000011.1"/>
</dbReference>
<dbReference type="Proteomes" id="UP001207918">
    <property type="component" value="Unassembled WGS sequence"/>
</dbReference>
<dbReference type="EMBL" id="JAGGJA010000011">
    <property type="protein sequence ID" value="MCW9708212.1"/>
    <property type="molecule type" value="Genomic_DNA"/>
</dbReference>
<accession>A0ABT3PQR8</accession>
<evidence type="ECO:0000313" key="2">
    <source>
        <dbReference type="EMBL" id="MCW9708212.1"/>
    </source>
</evidence>
<keyword evidence="1" id="KW-1133">Transmembrane helix</keyword>